<evidence type="ECO:0000313" key="1">
    <source>
        <dbReference type="EMBL" id="GAA1776154.1"/>
    </source>
</evidence>
<dbReference type="SUPFAM" id="SSF52540">
    <property type="entry name" value="P-loop containing nucleoside triphosphate hydrolases"/>
    <property type="match status" value="1"/>
</dbReference>
<comment type="caution">
    <text evidence="1">The sequence shown here is derived from an EMBL/GenBank/DDBJ whole genome shotgun (WGS) entry which is preliminary data.</text>
</comment>
<dbReference type="InterPro" id="IPR051135">
    <property type="entry name" value="Gal/GlcNAc/GalNAc_ST"/>
</dbReference>
<dbReference type="InterPro" id="IPR027417">
    <property type="entry name" value="P-loop_NTPase"/>
</dbReference>
<keyword evidence="2" id="KW-1185">Reference proteome</keyword>
<evidence type="ECO:0000313" key="2">
    <source>
        <dbReference type="Proteomes" id="UP001501475"/>
    </source>
</evidence>
<dbReference type="EMBL" id="BAAAPN010000105">
    <property type="protein sequence ID" value="GAA1776154.1"/>
    <property type="molecule type" value="Genomic_DNA"/>
</dbReference>
<reference evidence="2" key="1">
    <citation type="journal article" date="2019" name="Int. J. Syst. Evol. Microbiol.">
        <title>The Global Catalogue of Microorganisms (GCM) 10K type strain sequencing project: providing services to taxonomists for standard genome sequencing and annotation.</title>
        <authorList>
            <consortium name="The Broad Institute Genomics Platform"/>
            <consortium name="The Broad Institute Genome Sequencing Center for Infectious Disease"/>
            <person name="Wu L."/>
            <person name="Ma J."/>
        </authorList>
    </citation>
    <scope>NUCLEOTIDE SEQUENCE [LARGE SCALE GENOMIC DNA]</scope>
    <source>
        <strain evidence="2">JCM 15591</strain>
    </source>
</reference>
<dbReference type="Gene3D" id="3.40.50.300">
    <property type="entry name" value="P-loop containing nucleotide triphosphate hydrolases"/>
    <property type="match status" value="1"/>
</dbReference>
<dbReference type="Proteomes" id="UP001501475">
    <property type="component" value="Unassembled WGS sequence"/>
</dbReference>
<protein>
    <submittedName>
        <fullName evidence="1">Sulfotransferase</fullName>
    </submittedName>
</protein>
<name>A0ABP4XFH3_9MICO</name>
<dbReference type="PANTHER" id="PTHR10704">
    <property type="entry name" value="CARBOHYDRATE SULFOTRANSFERASE"/>
    <property type="match status" value="1"/>
</dbReference>
<accession>A0ABP4XFH3</accession>
<sequence>MPSDSQVRVLYVGGTGRSGSTVVANALGALDDAVSVGEVRYLWERGITENRLCGCGQRFANCPFWQQVLDTAYGTDVPNAHEVHRRLTEVTQLRTLPGFLRSPAEASQAPADLADVLRPLYAAIATVSGASLVVDSSKLPTYAGVLAGVDGLTLDVVHLVRDPRAAAFSWKRTKEQPDRGRPGLMEQRGVVKSSVLWTAWNAGLERAWRRSPHYTRVRYETFAAHPAETIALLADFVGHTGADRVVDDEGRLHLPPNHTVAGNPARMSAGPTPVRLDNEWATAMNRREVRVVSGLTAPLLGRYGYPRAVGAPDQED</sequence>
<proteinExistence type="predicted"/>
<gene>
    <name evidence="1" type="ORF">GCM10009810_36520</name>
</gene>
<dbReference type="Pfam" id="PF13469">
    <property type="entry name" value="Sulfotransfer_3"/>
    <property type="match status" value="1"/>
</dbReference>
<dbReference type="RefSeq" id="WP_344069103.1">
    <property type="nucleotide sequence ID" value="NZ_BAAAPN010000105.1"/>
</dbReference>
<organism evidence="1 2">
    <name type="scientific">Nostocoides vanveenii</name>
    <dbReference type="NCBI Taxonomy" id="330835"/>
    <lineage>
        <taxon>Bacteria</taxon>
        <taxon>Bacillati</taxon>
        <taxon>Actinomycetota</taxon>
        <taxon>Actinomycetes</taxon>
        <taxon>Micrococcales</taxon>
        <taxon>Intrasporangiaceae</taxon>
        <taxon>Nostocoides</taxon>
    </lineage>
</organism>
<dbReference type="PANTHER" id="PTHR10704:SF44">
    <property type="entry name" value="LD35051P-RELATED"/>
    <property type="match status" value="1"/>
</dbReference>